<dbReference type="Proteomes" id="UP000789831">
    <property type="component" value="Unassembled WGS sequence"/>
</dbReference>
<evidence type="ECO:0000313" key="9">
    <source>
        <dbReference type="EMBL" id="CAG8470224.1"/>
    </source>
</evidence>
<evidence type="ECO:0000313" key="10">
    <source>
        <dbReference type="Proteomes" id="UP000789831"/>
    </source>
</evidence>
<dbReference type="FunFam" id="1.20.1310.10:FF:000003">
    <property type="entry name" value="Cullin 4A"/>
    <property type="match status" value="1"/>
</dbReference>
<dbReference type="InterPro" id="IPR001373">
    <property type="entry name" value="Cullin_N"/>
</dbReference>
<dbReference type="Pfam" id="PF26557">
    <property type="entry name" value="Cullin_AB"/>
    <property type="match status" value="1"/>
</dbReference>
<evidence type="ECO:0000259" key="8">
    <source>
        <dbReference type="PROSITE" id="PS50069"/>
    </source>
</evidence>
<dbReference type="Pfam" id="PF00888">
    <property type="entry name" value="Cullin"/>
    <property type="match status" value="1"/>
</dbReference>
<dbReference type="InterPro" id="IPR016157">
    <property type="entry name" value="Cullin_CS"/>
</dbReference>
<dbReference type="SUPFAM" id="SSF46785">
    <property type="entry name" value="Winged helix' DNA-binding domain"/>
    <property type="match status" value="1"/>
</dbReference>
<accession>A0A9N8W2W6</accession>
<evidence type="ECO:0000256" key="1">
    <source>
        <dbReference type="ARBA" id="ARBA00004906"/>
    </source>
</evidence>
<evidence type="ECO:0000256" key="7">
    <source>
        <dbReference type="RuleBase" id="RU003829"/>
    </source>
</evidence>
<keyword evidence="4" id="KW-0833">Ubl conjugation pathway</keyword>
<dbReference type="FunFam" id="1.20.1310.10:FF:000035">
    <property type="entry name" value="Ubiquitin ligase subunit CulD, putative"/>
    <property type="match status" value="1"/>
</dbReference>
<dbReference type="SUPFAM" id="SSF74788">
    <property type="entry name" value="Cullin repeat-like"/>
    <property type="match status" value="1"/>
</dbReference>
<dbReference type="PROSITE" id="PS01256">
    <property type="entry name" value="CULLIN_1"/>
    <property type="match status" value="1"/>
</dbReference>
<keyword evidence="10" id="KW-1185">Reference proteome</keyword>
<sequence length="832" mass="96796">MMIFSTEKSHDIEHDENFDLQVRFSRTLNFLVFWIFCLDNMAQRTHKRTRLNSSSNININTANNSINHLPVVLNSSSIPAPVSQTENTLGLATNTSKEHLIFSSNKPLIGLQTNVSESAEKLGLKPPPKKLVIRPLKEKPKLPDNYEELTWVKLQRAIKAIHTSQPANDSLEELYKACESLCLHKMANSLYERLKNEIEVHIINEHAKLLSNPAENDIFLLSINQLWKDHQQQMGLIRSIFLYLDRTYVLRNSGIASLWDMGIDLFRKHIMSPTGPLRQKTREGLITLITKERDGESVDRSLLHSLIRMHIDLSIYNQAFESYFLQSTRDYYNKEAQRLLEVMEIPEYLQHVQNRLEKESERNRAYLDRKTKIHLIKAVESMLLENHLDLILEKGFPEMMNHEQHKYLALLYDLFQQVSALDLLRTSFGIYIKKTGTAIVTDTERDPHMVEDLLDLKGKLDEIVYNSFRKNPIFLNTLKESFETFINQRQNKPAELIAKYLDAKLKANKGMNEDEMDQIMDDALLLFRYIQGKDIFEAFYKRDLAKRLLLNKSASKDAEKSMLLRLKQECGAGFTSKLEGMFKDIDLSREIIRTFRTSKLAKEIEHTKIELDVNVLTQGFWPTYPPSPANIPPYVDHCQKVFQEFYLTKYAGRNLKWQNSLGMAILSAHFPKKKKELMVSCFQAVVLLLFNDLPLGEKLSYHEIKELTSIGTYAELFLFFPIHELERTLQSLACGKAKVINKHPIGRDISTTDEFYFNEDFEHKLTRIKINSIQLKETSEENLMTTERVFLDRQYQVDAALVADIKKRIESLIDREYLERDKEDSTKLIYLA</sequence>
<dbReference type="FunFam" id="1.20.1310.10:FF:000001">
    <property type="entry name" value="Cullin 3"/>
    <property type="match status" value="1"/>
</dbReference>
<evidence type="ECO:0000256" key="6">
    <source>
        <dbReference type="PROSITE-ProRule" id="PRU00330"/>
    </source>
</evidence>
<dbReference type="InterPro" id="IPR016158">
    <property type="entry name" value="Cullin_homology"/>
</dbReference>
<evidence type="ECO:0000256" key="5">
    <source>
        <dbReference type="ARBA" id="ARBA00022843"/>
    </source>
</evidence>
<dbReference type="GO" id="GO:0031625">
    <property type="term" value="F:ubiquitin protein ligase binding"/>
    <property type="evidence" value="ECO:0007669"/>
    <property type="project" value="InterPro"/>
</dbReference>
<dbReference type="PANTHER" id="PTHR11932">
    <property type="entry name" value="CULLIN"/>
    <property type="match status" value="1"/>
</dbReference>
<dbReference type="OrthoDB" id="27073at2759"/>
<dbReference type="GO" id="GO:0031461">
    <property type="term" value="C:cullin-RING ubiquitin ligase complex"/>
    <property type="evidence" value="ECO:0007669"/>
    <property type="project" value="InterPro"/>
</dbReference>
<organism evidence="9 10">
    <name type="scientific">Ambispora gerdemannii</name>
    <dbReference type="NCBI Taxonomy" id="144530"/>
    <lineage>
        <taxon>Eukaryota</taxon>
        <taxon>Fungi</taxon>
        <taxon>Fungi incertae sedis</taxon>
        <taxon>Mucoromycota</taxon>
        <taxon>Glomeromycotina</taxon>
        <taxon>Glomeromycetes</taxon>
        <taxon>Archaeosporales</taxon>
        <taxon>Ambisporaceae</taxon>
        <taxon>Ambispora</taxon>
    </lineage>
</organism>
<name>A0A9N8W2W6_9GLOM</name>
<comment type="similarity">
    <text evidence="2 6 7">Belongs to the cullin family.</text>
</comment>
<dbReference type="SUPFAM" id="SSF75632">
    <property type="entry name" value="Cullin homology domain"/>
    <property type="match status" value="1"/>
</dbReference>
<dbReference type="InterPro" id="IPR036317">
    <property type="entry name" value="Cullin_homology_sf"/>
</dbReference>
<dbReference type="InterPro" id="IPR036390">
    <property type="entry name" value="WH_DNA-bd_sf"/>
</dbReference>
<protein>
    <submittedName>
        <fullName evidence="9">13409_t:CDS:1</fullName>
    </submittedName>
</protein>
<dbReference type="InterPro" id="IPR016159">
    <property type="entry name" value="Cullin_repeat-like_dom_sf"/>
</dbReference>
<evidence type="ECO:0000256" key="4">
    <source>
        <dbReference type="ARBA" id="ARBA00022786"/>
    </source>
</evidence>
<dbReference type="InterPro" id="IPR045093">
    <property type="entry name" value="Cullin"/>
</dbReference>
<dbReference type="GO" id="GO:0006511">
    <property type="term" value="P:ubiquitin-dependent protein catabolic process"/>
    <property type="evidence" value="ECO:0007669"/>
    <property type="project" value="InterPro"/>
</dbReference>
<keyword evidence="3" id="KW-1017">Isopeptide bond</keyword>
<keyword evidence="5" id="KW-0832">Ubl conjugation</keyword>
<evidence type="ECO:0000256" key="3">
    <source>
        <dbReference type="ARBA" id="ARBA00022499"/>
    </source>
</evidence>
<dbReference type="InterPro" id="IPR059120">
    <property type="entry name" value="Cullin-like_AB"/>
</dbReference>
<feature type="domain" description="Cullin family profile" evidence="8">
    <location>
        <begin position="492"/>
        <end position="710"/>
    </location>
</feature>
<evidence type="ECO:0000256" key="2">
    <source>
        <dbReference type="ARBA" id="ARBA00006019"/>
    </source>
</evidence>
<gene>
    <name evidence="9" type="ORF">AGERDE_LOCUS2701</name>
</gene>
<dbReference type="AlphaFoldDB" id="A0A9N8W2W6"/>
<reference evidence="9" key="1">
    <citation type="submission" date="2021-06" db="EMBL/GenBank/DDBJ databases">
        <authorList>
            <person name="Kallberg Y."/>
            <person name="Tangrot J."/>
            <person name="Rosling A."/>
        </authorList>
    </citation>
    <scope>NUCLEOTIDE SEQUENCE</scope>
    <source>
        <strain evidence="9">MT106</strain>
    </source>
</reference>
<dbReference type="SMART" id="SM00182">
    <property type="entry name" value="CULLIN"/>
    <property type="match status" value="1"/>
</dbReference>
<dbReference type="Gene3D" id="1.20.1310.10">
    <property type="entry name" value="Cullin Repeats"/>
    <property type="match status" value="4"/>
</dbReference>
<dbReference type="FunFam" id="1.20.1310.10:FF:000004">
    <property type="entry name" value="Cullin 4B"/>
    <property type="match status" value="1"/>
</dbReference>
<dbReference type="Gene3D" id="1.10.10.10">
    <property type="entry name" value="Winged helix-like DNA-binding domain superfamily/Winged helix DNA-binding domain"/>
    <property type="match status" value="1"/>
</dbReference>
<dbReference type="EMBL" id="CAJVPL010000234">
    <property type="protein sequence ID" value="CAG8470224.1"/>
    <property type="molecule type" value="Genomic_DNA"/>
</dbReference>
<comment type="pathway">
    <text evidence="1">Protein modification; protein ubiquitination.</text>
</comment>
<dbReference type="InterPro" id="IPR036388">
    <property type="entry name" value="WH-like_DNA-bd_sf"/>
</dbReference>
<proteinExistence type="inferred from homology"/>
<comment type="caution">
    <text evidence="9">The sequence shown here is derived from an EMBL/GenBank/DDBJ whole genome shotgun (WGS) entry which is preliminary data.</text>
</comment>
<dbReference type="Gene3D" id="3.30.230.130">
    <property type="entry name" value="Cullin, Chain C, Domain 2"/>
    <property type="match status" value="1"/>
</dbReference>
<dbReference type="PROSITE" id="PS50069">
    <property type="entry name" value="CULLIN_2"/>
    <property type="match status" value="1"/>
</dbReference>